<reference evidence="1 2" key="1">
    <citation type="submission" date="2021-04" db="EMBL/GenBank/DDBJ databases">
        <title>The complete genome sequence of Neokomagataea sp. TBRC 2177.</title>
        <authorList>
            <person name="Charoenyingcharoen P."/>
            <person name="Yukphan P."/>
        </authorList>
    </citation>
    <scope>NUCLEOTIDE SEQUENCE [LARGE SCALE GENOMIC DNA]</scope>
    <source>
        <strain evidence="1 2">TBRC 2177</strain>
    </source>
</reference>
<dbReference type="RefSeq" id="WP_211681010.1">
    <property type="nucleotide sequence ID" value="NZ_JAGRQH010000003.1"/>
</dbReference>
<dbReference type="PANTHER" id="PTHR38442:SF1">
    <property type="entry name" value="INNER MEMBRANE PROTEIN"/>
    <property type="match status" value="1"/>
</dbReference>
<evidence type="ECO:0000313" key="1">
    <source>
        <dbReference type="EMBL" id="MBR0559460.1"/>
    </source>
</evidence>
<dbReference type="EMBL" id="JAGRQH010000003">
    <property type="protein sequence ID" value="MBR0559460.1"/>
    <property type="molecule type" value="Genomic_DNA"/>
</dbReference>
<protein>
    <submittedName>
        <fullName evidence="1">DUF445 domain-containing protein</fullName>
    </submittedName>
</protein>
<accession>A0ABS5E6C3</accession>
<organism evidence="1 2">
    <name type="scientific">Neokomagataea anthophila</name>
    <dbReference type="NCBI Taxonomy" id="2826925"/>
    <lineage>
        <taxon>Bacteria</taxon>
        <taxon>Pseudomonadati</taxon>
        <taxon>Pseudomonadota</taxon>
        <taxon>Alphaproteobacteria</taxon>
        <taxon>Acetobacterales</taxon>
        <taxon>Acetobacteraceae</taxon>
        <taxon>Neokomagataea</taxon>
    </lineage>
</organism>
<sequence length="429" mass="47443">METSRLSAVKPLSQEGGVSPKRKAEALLVIMGVASGVTTWLSTRAAGEHHFWLDTLRAGTRSGVVGGLADWFAVTALFRHPLGIPIPHTAILPRQKDRLGRALGRFVGDQLFADDEIRRVLRKVDVPGLVAKVLEDPQTRESLIFALQGSLPDLFARIEDGRAGTAMANIMAVALNGEEMAPLVARVLRAMVESEMHQEVISFLISKLQEALAAREDELRDFVEDRVREQGGRFVGWALGSSVASRVFQSLQTEIERIDPMDSALRQGFTRWVCREIEKLECGEGYHNEFVKGVSSVLQHDVLRAWCQELWLKFRRMAEDDSRRTDGWSAAVLASSVDGLASMLRSNEGIRQKANTLIERGVFAFLPQLREKMKTFMMSVIARWDGEALSAQLEAGVGRDLAYVRVNGTVVGFLVGAVLEGFFRVVAGL</sequence>
<keyword evidence="2" id="KW-1185">Reference proteome</keyword>
<proteinExistence type="predicted"/>
<gene>
    <name evidence="1" type="ORF">KB213_05240</name>
</gene>
<dbReference type="Pfam" id="PF04286">
    <property type="entry name" value="DUF445"/>
    <property type="match status" value="1"/>
</dbReference>
<dbReference type="Proteomes" id="UP000677812">
    <property type="component" value="Unassembled WGS sequence"/>
</dbReference>
<name>A0ABS5E6C3_9PROT</name>
<evidence type="ECO:0000313" key="2">
    <source>
        <dbReference type="Proteomes" id="UP000677812"/>
    </source>
</evidence>
<dbReference type="InterPro" id="IPR007383">
    <property type="entry name" value="DUF445"/>
</dbReference>
<comment type="caution">
    <text evidence="1">The sequence shown here is derived from an EMBL/GenBank/DDBJ whole genome shotgun (WGS) entry which is preliminary data.</text>
</comment>
<dbReference type="PANTHER" id="PTHR38442">
    <property type="entry name" value="INNER MEMBRANE PROTEIN-RELATED"/>
    <property type="match status" value="1"/>
</dbReference>